<name>A0AAV7EAP1_ARIFI</name>
<dbReference type="Proteomes" id="UP000825729">
    <property type="component" value="Unassembled WGS sequence"/>
</dbReference>
<sequence length="121" mass="14309">MVAGGNVAGGKMKEFRKTREEKRKQMEMREDERRRGMRGKMKIRQRIGKRNPMESTEITKPNMQVNSPYTHHDGLRTGDSEAQDEKLTGLLKLKLTKKTITQIDKEGIRWRTQRWSERNHD</sequence>
<keyword evidence="3" id="KW-1185">Reference proteome</keyword>
<feature type="compositionally biased region" description="Basic residues" evidence="1">
    <location>
        <begin position="35"/>
        <end position="49"/>
    </location>
</feature>
<comment type="caution">
    <text evidence="2">The sequence shown here is derived from an EMBL/GenBank/DDBJ whole genome shotgun (WGS) entry which is preliminary data.</text>
</comment>
<reference evidence="2 3" key="1">
    <citation type="submission" date="2021-07" db="EMBL/GenBank/DDBJ databases">
        <title>The Aristolochia fimbriata genome: insights into angiosperm evolution, floral development and chemical biosynthesis.</title>
        <authorList>
            <person name="Jiao Y."/>
        </authorList>
    </citation>
    <scope>NUCLEOTIDE SEQUENCE [LARGE SCALE GENOMIC DNA]</scope>
    <source>
        <strain evidence="2">IBCAS-2021</strain>
        <tissue evidence="2">Leaf</tissue>
    </source>
</reference>
<protein>
    <submittedName>
        <fullName evidence="2">Uncharacterized protein</fullName>
    </submittedName>
</protein>
<dbReference type="EMBL" id="JAINDJ010000006">
    <property type="protein sequence ID" value="KAG9444856.1"/>
    <property type="molecule type" value="Genomic_DNA"/>
</dbReference>
<feature type="compositionally biased region" description="Basic and acidic residues" evidence="1">
    <location>
        <begin position="70"/>
        <end position="81"/>
    </location>
</feature>
<evidence type="ECO:0000313" key="2">
    <source>
        <dbReference type="EMBL" id="KAG9444856.1"/>
    </source>
</evidence>
<evidence type="ECO:0000313" key="3">
    <source>
        <dbReference type="Proteomes" id="UP000825729"/>
    </source>
</evidence>
<feature type="compositionally biased region" description="Basic and acidic residues" evidence="1">
    <location>
        <begin position="11"/>
        <end position="34"/>
    </location>
</feature>
<proteinExistence type="predicted"/>
<feature type="compositionally biased region" description="Polar residues" evidence="1">
    <location>
        <begin position="53"/>
        <end position="69"/>
    </location>
</feature>
<accession>A0AAV7EAP1</accession>
<gene>
    <name evidence="2" type="ORF">H6P81_016196</name>
</gene>
<feature type="region of interest" description="Disordered" evidence="1">
    <location>
        <begin position="1"/>
        <end position="81"/>
    </location>
</feature>
<dbReference type="AlphaFoldDB" id="A0AAV7EAP1"/>
<organism evidence="2 3">
    <name type="scientific">Aristolochia fimbriata</name>
    <name type="common">White veined hardy Dutchman's pipe vine</name>
    <dbReference type="NCBI Taxonomy" id="158543"/>
    <lineage>
        <taxon>Eukaryota</taxon>
        <taxon>Viridiplantae</taxon>
        <taxon>Streptophyta</taxon>
        <taxon>Embryophyta</taxon>
        <taxon>Tracheophyta</taxon>
        <taxon>Spermatophyta</taxon>
        <taxon>Magnoliopsida</taxon>
        <taxon>Magnoliidae</taxon>
        <taxon>Piperales</taxon>
        <taxon>Aristolochiaceae</taxon>
        <taxon>Aristolochia</taxon>
    </lineage>
</organism>
<evidence type="ECO:0000256" key="1">
    <source>
        <dbReference type="SAM" id="MobiDB-lite"/>
    </source>
</evidence>